<feature type="transmembrane region" description="Helical" evidence="2">
    <location>
        <begin position="505"/>
        <end position="527"/>
    </location>
</feature>
<evidence type="ECO:0000259" key="3">
    <source>
        <dbReference type="Pfam" id="PF03109"/>
    </source>
</evidence>
<comment type="caution">
    <text evidence="4">The sequence shown here is derived from an EMBL/GenBank/DDBJ whole genome shotgun (WGS) entry which is preliminary data.</text>
</comment>
<dbReference type="InterPro" id="IPR004147">
    <property type="entry name" value="ABC1_dom"/>
</dbReference>
<dbReference type="EMBL" id="JAGGKK010000001">
    <property type="protein sequence ID" value="MBP1947097.1"/>
    <property type="molecule type" value="Genomic_DNA"/>
</dbReference>
<name>A0ABS4H865_9BACI</name>
<organism evidence="4 5">
    <name type="scientific">Virgibacillus litoralis</name>
    <dbReference type="NCBI Taxonomy" id="578221"/>
    <lineage>
        <taxon>Bacteria</taxon>
        <taxon>Bacillati</taxon>
        <taxon>Bacillota</taxon>
        <taxon>Bacilli</taxon>
        <taxon>Bacillales</taxon>
        <taxon>Bacillaceae</taxon>
        <taxon>Virgibacillus</taxon>
    </lineage>
</organism>
<reference evidence="4 5" key="1">
    <citation type="submission" date="2021-03" db="EMBL/GenBank/DDBJ databases">
        <title>Genomic Encyclopedia of Type Strains, Phase IV (KMG-IV): sequencing the most valuable type-strain genomes for metagenomic binning, comparative biology and taxonomic classification.</title>
        <authorList>
            <person name="Goeker M."/>
        </authorList>
    </citation>
    <scope>NUCLEOTIDE SEQUENCE [LARGE SCALE GENOMIC DNA]</scope>
    <source>
        <strain evidence="4 5">DSM 21085</strain>
    </source>
</reference>
<evidence type="ECO:0000256" key="1">
    <source>
        <dbReference type="ARBA" id="ARBA00009670"/>
    </source>
</evidence>
<keyword evidence="2" id="KW-1133">Transmembrane helix</keyword>
<keyword evidence="2" id="KW-0472">Membrane</keyword>
<dbReference type="Pfam" id="PF03109">
    <property type="entry name" value="ABC1"/>
    <property type="match status" value="1"/>
</dbReference>
<dbReference type="PANTHER" id="PTHR10566">
    <property type="entry name" value="CHAPERONE-ACTIVITY OF BC1 COMPLEX CABC1 -RELATED"/>
    <property type="match status" value="1"/>
</dbReference>
<dbReference type="InterPro" id="IPR011009">
    <property type="entry name" value="Kinase-like_dom_sf"/>
</dbReference>
<dbReference type="Proteomes" id="UP001519328">
    <property type="component" value="Unassembled WGS sequence"/>
</dbReference>
<dbReference type="PANTHER" id="PTHR10566:SF113">
    <property type="entry name" value="PROTEIN ACTIVITY OF BC1 COMPLEX KINASE 7, CHLOROPLASTIC"/>
    <property type="match status" value="1"/>
</dbReference>
<feature type="transmembrane region" description="Helical" evidence="2">
    <location>
        <begin position="533"/>
        <end position="559"/>
    </location>
</feature>
<accession>A0ABS4H865</accession>
<dbReference type="CDD" id="cd05121">
    <property type="entry name" value="ABC1_ADCK3-like"/>
    <property type="match status" value="1"/>
</dbReference>
<keyword evidence="2" id="KW-0812">Transmembrane</keyword>
<proteinExistence type="inferred from homology"/>
<protein>
    <submittedName>
        <fullName evidence="4">Ubiquinone biosynthesis protein</fullName>
    </submittedName>
</protein>
<keyword evidence="4" id="KW-0830">Ubiquinone</keyword>
<evidence type="ECO:0000313" key="4">
    <source>
        <dbReference type="EMBL" id="MBP1947097.1"/>
    </source>
</evidence>
<gene>
    <name evidence="4" type="ORF">J2Z82_000020</name>
</gene>
<dbReference type="SUPFAM" id="SSF56112">
    <property type="entry name" value="Protein kinase-like (PK-like)"/>
    <property type="match status" value="1"/>
</dbReference>
<evidence type="ECO:0000256" key="2">
    <source>
        <dbReference type="SAM" id="Phobius"/>
    </source>
</evidence>
<sequence length="564" mass="64179">MKQELIKLLGQRFRHTKRYREIINVLMKNGFSHFLFRVGLADRGLAAGQGADEIDRNMKNVGKRLRHALQDLGPSFIKLGQIASTRHDALPQEIIEELEKLQDHARVIPFEHVRSTIESELEDELGNLFASVDSDPLATASIGQVHTAKLFSGEDVVIKVQRPGLKSKIETDLEILQGFGRILEERTAWAKRYRLCDIIDELSTSLKNELDYLMEGIGAGRISKQFEDDAFIKVPNVYWDFSTKRVLTMEKIAGIKISKVEELDANGYDRVKIARRLADTMLRQLFENGFFHADPHAGNIYVLPKNSIAFFDFGETGMINKKMRQYFASILVNLHQGNTKSMIKTFSKMDIIGEETDIEALRRDLDDLHVRYENIKMKELSLGRVILEILNVSYHNYIKIPTELALVSKVILTLEGVLQRLDPEFSLMRAAEPFAQKLMWQRYRPKEIIRNSLEEIGEDIGIISELPSDLKEVMDVIKKGKIGLDINVKRGDQIMRRVDKISNRLSFSVLMLAFSILMGSLIVGLAIVGQDTIIWNLPIIEIGAVIAALMFVLMVITIIRSGRM</sequence>
<keyword evidence="5" id="KW-1185">Reference proteome</keyword>
<feature type="domain" description="ABC1 atypical kinase-like" evidence="3">
    <location>
        <begin position="100"/>
        <end position="344"/>
    </location>
</feature>
<comment type="similarity">
    <text evidence="1">Belongs to the protein kinase superfamily. ADCK protein kinase family.</text>
</comment>
<evidence type="ECO:0000313" key="5">
    <source>
        <dbReference type="Proteomes" id="UP001519328"/>
    </source>
</evidence>
<dbReference type="InterPro" id="IPR050154">
    <property type="entry name" value="UbiB_kinase"/>
</dbReference>